<feature type="coiled-coil region" evidence="1">
    <location>
        <begin position="1268"/>
        <end position="1295"/>
    </location>
</feature>
<dbReference type="Proteomes" id="UP000034166">
    <property type="component" value="Unassembled WGS sequence"/>
</dbReference>
<dbReference type="InterPro" id="IPR025406">
    <property type="entry name" value="DUF4132"/>
</dbReference>
<feature type="domain" description="DUF5724" evidence="3">
    <location>
        <begin position="14"/>
        <end position="1212"/>
    </location>
</feature>
<protein>
    <recommendedName>
        <fullName evidence="7">DUF4132 domain-containing protein</fullName>
    </recommendedName>
</protein>
<accession>A0A0M2SYR9</accession>
<evidence type="ECO:0000313" key="6">
    <source>
        <dbReference type="Proteomes" id="UP000034166"/>
    </source>
</evidence>
<keyword evidence="1" id="KW-0175">Coiled coil</keyword>
<dbReference type="Pfam" id="PF13569">
    <property type="entry name" value="DUF4132"/>
    <property type="match status" value="1"/>
</dbReference>
<dbReference type="PATRIC" id="fig|1408103.3.peg.2744"/>
<evidence type="ECO:0000313" key="5">
    <source>
        <dbReference type="EMBL" id="KKK37765.1"/>
    </source>
</evidence>
<evidence type="ECO:0000256" key="1">
    <source>
        <dbReference type="SAM" id="Coils"/>
    </source>
</evidence>
<keyword evidence="6" id="KW-1185">Reference proteome</keyword>
<reference evidence="5 6" key="1">
    <citation type="submission" date="2015-04" db="EMBL/GenBank/DDBJ databases">
        <title>Taxonomic description and genome sequence of Bacillus campisalis sp. nov., a novel member of the genus Bacillus isolated from solar saltern.</title>
        <authorList>
            <person name="Mathan Kumar R."/>
            <person name="Kaur G."/>
            <person name="Kumar A."/>
            <person name="Singh N.K."/>
            <person name="Kaur N."/>
            <person name="Kumar N."/>
            <person name="Mayilraj S."/>
        </authorList>
    </citation>
    <scope>NUCLEOTIDE SEQUENCE [LARGE SCALE GENOMIC DNA]</scope>
    <source>
        <strain evidence="5 6">SA2-6</strain>
    </source>
</reference>
<evidence type="ECO:0000259" key="4">
    <source>
        <dbReference type="Pfam" id="PF24879"/>
    </source>
</evidence>
<name>A0A0M2SYR9_9BACI</name>
<dbReference type="InterPro" id="IPR043782">
    <property type="entry name" value="DUF5724"/>
</dbReference>
<dbReference type="Pfam" id="PF24879">
    <property type="entry name" value="DUF7737"/>
    <property type="match status" value="1"/>
</dbReference>
<organism evidence="5 6">
    <name type="scientific">Mesobacillus campisalis</name>
    <dbReference type="NCBI Taxonomy" id="1408103"/>
    <lineage>
        <taxon>Bacteria</taxon>
        <taxon>Bacillati</taxon>
        <taxon>Bacillota</taxon>
        <taxon>Bacilli</taxon>
        <taxon>Bacillales</taxon>
        <taxon>Bacillaceae</taxon>
        <taxon>Mesobacillus</taxon>
    </lineage>
</organism>
<dbReference type="Pfam" id="PF18991">
    <property type="entry name" value="DUF5724"/>
    <property type="match status" value="1"/>
</dbReference>
<gene>
    <name evidence="5" type="ORF">WQ57_12210</name>
</gene>
<sequence length="1618" mass="187037">MQKAENLDETGKKLAKRMIKIIQNHSFERDRHIRAFNRALNEAEQGPAEKLSLLVQLAHNLLGKPYEDVMAYIVSYAADYPYSEGYERRPYRTRNMAKHMERVLEKCISLFDLGRFEGSVVELMTNENEDVDTTALPDLLAFELDRDNQQVMEFLRMSIYGDNNTAFLTRGIIKGLFLSHRQEAYQMAGELLVAARLQEGLRQSIVETMDEGTLEGTVHLLKVILEENLIRYSSVIRALDVWTGLTLEAESARVAKQTLQYVHECLINGSTRNEWLQSEDANKLYISLWASAVIEEEDAEQHIALVMKTGKRYQKIVALFLLLQSQNETLKYAISSAFLEETDQELRTLLLENYPYDFGFTSAYNHRTNQYVDHIYLERVPSLEDKAERMRQFSLFREMLSAAPKKPVTFPSKVFKDIQLTYSADAIASKMMYLASYDKDPGMISVLMDYKDWLSSETRGSLLDCFVSGDHDENQRKFIFACLSDRSNINREKALAKAAKLKLTSAEIKRVEELLKLKSGNLRQQAIKLLLKLDEKQLNSALDSLLTSKSEGQHVGALEILHELKEAAPNRYQHLQDKLKILKQPSPKEQILIDKLFQQEEHSLKNGFNLFDPAQECLLTVPAELKQIQLIEVFSMTKERIFEILTALSNAVHEHREFQYKIDWYGSTESLVLGAELRREHSFHGDGERGLASLPFSEVWGSCFKGTAVTVREALELALLVEMDYVYRYFHGKLEYWERSGKKRLDEWRKEFLESIYPLEKAQEFHQFLEELAYGEQLKQIITAFFEDCDRKEVFPVASGVLYYMIEAMPAEMRKRERGILEILTEPWQQWTRNSVYDVSSFSSSFFLAYKLYAYSGYKYFVPPLDEFLRAYEMKLIDENELIKEILVREDSRRRVYEWTNPKERWDKKYPSTAPLKEKVISRILEIELKRGDLPTEMTFLASEIQYFEGMEYFAAILTALDKETFVRGYIYLFNEGSFTKKESLSHLLRVCHPKPEETLEGFATLIQGKNISDKRLLEAAMYAPQWIDMVAAYLNWEGLKSAAWYFHAHINEAMSPEKETTVARYSPIFPEEFNDGAFDINWFTTAYETLGEERFRVLYECAKYISSGANHRRAQLFADAALGRVQLDDLKKSVIDKRNKDHLLCYSLVPLVGENPKEILERYQFIQQFLKESRQFGAMRRESEAKSVHIALDNLARNGGYKDVTRLRWEMEARQMDELAPYLEPLTVDDLTAQLVIDEYGRASLTASKNDKLLKNIPAKYKKHEKILLLKEISANLKDQYNRAKRELETSMEKETAFSLKELTNMMKNPVIAPLVKTLVFKAGRHLGFIQDETLEDAEGKSYHIQAEDEIVIAHPVHLFESGSWSGYQRILFERKLKQPFKQVFRELYLPNGDEQGDEKVSRRYAGHQIQPRKALALLKNRLWTVNYEEGLQKVFYKENIIATIQALSDWFSPSDIENPTIEGVEFFDRQSHKAIQLTQIPKVIFSETMRDVDLVVSVAHAGGVDPEASLTTIEMRKVILLESLHLMKLDNVRAEGNFAHISGQFGDYNVHLGSGTVFKQGKGAIHIVPVHSQHRGRLFLPFLDEDPKTAEILSKTVLLANDAKIKDPHILEQIRS</sequence>
<dbReference type="EMBL" id="LAYY01000012">
    <property type="protein sequence ID" value="KKK37765.1"/>
    <property type="molecule type" value="Genomic_DNA"/>
</dbReference>
<evidence type="ECO:0008006" key="7">
    <source>
        <dbReference type="Google" id="ProtNLM"/>
    </source>
</evidence>
<proteinExistence type="predicted"/>
<dbReference type="InterPro" id="IPR056639">
    <property type="entry name" value="DUF7737"/>
</dbReference>
<comment type="caution">
    <text evidence="5">The sequence shown here is derived from an EMBL/GenBank/DDBJ whole genome shotgun (WGS) entry which is preliminary data.</text>
</comment>
<feature type="domain" description="DUF7737" evidence="4">
    <location>
        <begin position="1515"/>
        <end position="1616"/>
    </location>
</feature>
<feature type="domain" description="DUF4132" evidence="2">
    <location>
        <begin position="1253"/>
        <end position="1425"/>
    </location>
</feature>
<evidence type="ECO:0000259" key="2">
    <source>
        <dbReference type="Pfam" id="PF13569"/>
    </source>
</evidence>
<evidence type="ECO:0000259" key="3">
    <source>
        <dbReference type="Pfam" id="PF18991"/>
    </source>
</evidence>